<evidence type="ECO:0000313" key="3">
    <source>
        <dbReference type="Proteomes" id="UP001157418"/>
    </source>
</evidence>
<feature type="compositionally biased region" description="Basic and acidic residues" evidence="1">
    <location>
        <begin position="115"/>
        <end position="130"/>
    </location>
</feature>
<sequence length="174" mass="19260">MPLSSLRSALLPIDAKIILTKWIPSEIILTLATLSEIDDEIAPFPLPYEIDAEKFGTNVVGLSSLHTLPSTHLCSPLNVKQLHPSPPTSPAVPPSHASDTTIAQQNSDSSSGSSDAKEQNQKAHTHSQELEKQVDKLWLELNLKLMLREDLETRSKELDQKMIDINPKLQEILD</sequence>
<feature type="compositionally biased region" description="Pro residues" evidence="1">
    <location>
        <begin position="84"/>
        <end position="93"/>
    </location>
</feature>
<evidence type="ECO:0000256" key="1">
    <source>
        <dbReference type="SAM" id="MobiDB-lite"/>
    </source>
</evidence>
<proteinExistence type="predicted"/>
<evidence type="ECO:0000313" key="2">
    <source>
        <dbReference type="EMBL" id="CAH1449425.1"/>
    </source>
</evidence>
<evidence type="ECO:0008006" key="4">
    <source>
        <dbReference type="Google" id="ProtNLM"/>
    </source>
</evidence>
<dbReference type="AlphaFoldDB" id="A0AAU9PGZ8"/>
<organism evidence="2 3">
    <name type="scientific">Lactuca virosa</name>
    <dbReference type="NCBI Taxonomy" id="75947"/>
    <lineage>
        <taxon>Eukaryota</taxon>
        <taxon>Viridiplantae</taxon>
        <taxon>Streptophyta</taxon>
        <taxon>Embryophyta</taxon>
        <taxon>Tracheophyta</taxon>
        <taxon>Spermatophyta</taxon>
        <taxon>Magnoliopsida</taxon>
        <taxon>eudicotyledons</taxon>
        <taxon>Gunneridae</taxon>
        <taxon>Pentapetalae</taxon>
        <taxon>asterids</taxon>
        <taxon>campanulids</taxon>
        <taxon>Asterales</taxon>
        <taxon>Asteraceae</taxon>
        <taxon>Cichorioideae</taxon>
        <taxon>Cichorieae</taxon>
        <taxon>Lactucinae</taxon>
        <taxon>Lactuca</taxon>
    </lineage>
</organism>
<name>A0AAU9PGZ8_9ASTR</name>
<protein>
    <recommendedName>
        <fullName evidence="4">UHRF1-binding protein 1-like</fullName>
    </recommendedName>
</protein>
<dbReference type="EMBL" id="CAKMRJ010005634">
    <property type="protein sequence ID" value="CAH1449425.1"/>
    <property type="molecule type" value="Genomic_DNA"/>
</dbReference>
<gene>
    <name evidence="2" type="ORF">LVIROSA_LOCUS34909</name>
</gene>
<comment type="caution">
    <text evidence="2">The sequence shown here is derived from an EMBL/GenBank/DDBJ whole genome shotgun (WGS) entry which is preliminary data.</text>
</comment>
<accession>A0AAU9PGZ8</accession>
<keyword evidence="3" id="KW-1185">Reference proteome</keyword>
<reference evidence="2 3" key="1">
    <citation type="submission" date="2022-01" db="EMBL/GenBank/DDBJ databases">
        <authorList>
            <person name="Xiong W."/>
            <person name="Schranz E."/>
        </authorList>
    </citation>
    <scope>NUCLEOTIDE SEQUENCE [LARGE SCALE GENOMIC DNA]</scope>
</reference>
<dbReference type="Proteomes" id="UP001157418">
    <property type="component" value="Unassembled WGS sequence"/>
</dbReference>
<feature type="region of interest" description="Disordered" evidence="1">
    <location>
        <begin position="78"/>
        <end position="130"/>
    </location>
</feature>